<evidence type="ECO:0000313" key="2">
    <source>
        <dbReference type="EMBL" id="MBK6264043.1"/>
    </source>
</evidence>
<dbReference type="EMBL" id="JAEQBW010000001">
    <property type="protein sequence ID" value="MBK6264043.1"/>
    <property type="molecule type" value="Genomic_DNA"/>
</dbReference>
<gene>
    <name evidence="2" type="ORF">JKA74_03255</name>
</gene>
<accession>A0A935C940</accession>
<name>A0A935C940_9BACT</name>
<reference evidence="2" key="1">
    <citation type="submission" date="2021-01" db="EMBL/GenBank/DDBJ databases">
        <title>Marivirga aurantiaca sp. nov., isolated from intertidal surface sediments.</title>
        <authorList>
            <person name="Zhang M."/>
        </authorList>
    </citation>
    <scope>NUCLEOTIDE SEQUENCE</scope>
    <source>
        <strain evidence="2">S37H4</strain>
    </source>
</reference>
<keyword evidence="3" id="KW-1185">Reference proteome</keyword>
<dbReference type="RefSeq" id="WP_201429721.1">
    <property type="nucleotide sequence ID" value="NZ_JAEQBW010000001.1"/>
</dbReference>
<evidence type="ECO:0000313" key="3">
    <source>
        <dbReference type="Proteomes" id="UP000611723"/>
    </source>
</evidence>
<evidence type="ECO:0000256" key="1">
    <source>
        <dbReference type="SAM" id="SignalP"/>
    </source>
</evidence>
<protein>
    <submittedName>
        <fullName evidence="2">Uncharacterized protein</fullName>
    </submittedName>
</protein>
<sequence>MRKVFLIVFLLVSSATLALAQKTEKFKGEIKVNKEETANARFDYIQNKEEKILDGEYEIEFSKRDSLFDLDFTKILWSGKFKKNKRVGEWTFRQDDHLLTINDVRDFNVNYALITNRKVLNAQYSQSVREGDWRFSKQTFIEGGLEKQISDSKMSFKNGHLISYFNLDSKEEDTFRVEGKFDEKGFLDNEWVFVYWQDSLKITEKRLYENGFLLKILKTSNNDTIQEVNFEDAKEKLALLKENPDSKTIKVADKGFPLLFDLGYHPSNEAILAQKQANQLLYDKLMQMLKMDTAISRNKPNLLKTARFEFTITEEFKKDIELAKQYTDSIKNIIHTPDMDNFFEINSQKTDSMSWIYNYFSLVDQHIDSIGEVLDMNEKDFKYINTSIYFSDHLKFLNEADTISYQFGDETKTKIINYQTFNINDIAYLKLRLEEELKKVEILAWSVQEELDKSMRSQKLEQLDRNILKAKGEVDSIFQEHDTIQLSHVLGKIRKEFVERGFNQHMQHYSNAKDFDQKIEVGYEILNYLDELRNIPQRIRDIELMEEKIEEAYTTTKFDPYTFNYDFETKIKRRIYDKAAVDLYNYLILLLQQEKNFQSLKKRLDLIDALQFRLLELLGEDTRRLERRMKRKSNPEEIIELLELNEEI</sequence>
<proteinExistence type="predicted"/>
<feature type="chain" id="PRO_5036680487" evidence="1">
    <location>
        <begin position="21"/>
        <end position="648"/>
    </location>
</feature>
<comment type="caution">
    <text evidence="2">The sequence shown here is derived from an EMBL/GenBank/DDBJ whole genome shotgun (WGS) entry which is preliminary data.</text>
</comment>
<dbReference type="AlphaFoldDB" id="A0A935C940"/>
<organism evidence="2 3">
    <name type="scientific">Marivirga aurantiaca</name>
    <dbReference type="NCBI Taxonomy" id="2802615"/>
    <lineage>
        <taxon>Bacteria</taxon>
        <taxon>Pseudomonadati</taxon>
        <taxon>Bacteroidota</taxon>
        <taxon>Cytophagia</taxon>
        <taxon>Cytophagales</taxon>
        <taxon>Marivirgaceae</taxon>
        <taxon>Marivirga</taxon>
    </lineage>
</organism>
<dbReference type="Proteomes" id="UP000611723">
    <property type="component" value="Unassembled WGS sequence"/>
</dbReference>
<keyword evidence="1" id="KW-0732">Signal</keyword>
<feature type="signal peptide" evidence="1">
    <location>
        <begin position="1"/>
        <end position="20"/>
    </location>
</feature>